<feature type="transmembrane region" description="Helical" evidence="1">
    <location>
        <begin position="52"/>
        <end position="74"/>
    </location>
</feature>
<gene>
    <name evidence="2" type="ORF">CHARACLAT_031637</name>
</gene>
<dbReference type="EMBL" id="JAHUTJ010005206">
    <property type="protein sequence ID" value="MED6266047.1"/>
    <property type="molecule type" value="Genomic_DNA"/>
</dbReference>
<reference evidence="2 3" key="1">
    <citation type="submission" date="2021-06" db="EMBL/GenBank/DDBJ databases">
        <authorList>
            <person name="Palmer J.M."/>
        </authorList>
    </citation>
    <scope>NUCLEOTIDE SEQUENCE [LARGE SCALE GENOMIC DNA]</scope>
    <source>
        <strain evidence="2 3">CL_MEX2019</strain>
        <tissue evidence="2">Muscle</tissue>
    </source>
</reference>
<name>A0ABU7CTN2_9TELE</name>
<protein>
    <submittedName>
        <fullName evidence="2">Uncharacterized protein</fullName>
    </submittedName>
</protein>
<sequence length="126" mass="14823">MKPKMFFRLTLDLHHHPHIRTFEPYFISSGWIIIPVDHFIHGNIYDIPAPTTIQTILVFSVFMFLFSIYLFFIISPDDFNEQHSDLTAGGGASSQNSSRLWVHWDPTGSVWSRERREERSWAELEI</sequence>
<organism evidence="2 3">
    <name type="scientific">Characodon lateralis</name>
    <dbReference type="NCBI Taxonomy" id="208331"/>
    <lineage>
        <taxon>Eukaryota</taxon>
        <taxon>Metazoa</taxon>
        <taxon>Chordata</taxon>
        <taxon>Craniata</taxon>
        <taxon>Vertebrata</taxon>
        <taxon>Euteleostomi</taxon>
        <taxon>Actinopterygii</taxon>
        <taxon>Neopterygii</taxon>
        <taxon>Teleostei</taxon>
        <taxon>Neoteleostei</taxon>
        <taxon>Acanthomorphata</taxon>
        <taxon>Ovalentaria</taxon>
        <taxon>Atherinomorphae</taxon>
        <taxon>Cyprinodontiformes</taxon>
        <taxon>Goodeidae</taxon>
        <taxon>Characodon</taxon>
    </lineage>
</organism>
<evidence type="ECO:0000313" key="2">
    <source>
        <dbReference type="EMBL" id="MED6266047.1"/>
    </source>
</evidence>
<evidence type="ECO:0000313" key="3">
    <source>
        <dbReference type="Proteomes" id="UP001352852"/>
    </source>
</evidence>
<proteinExistence type="predicted"/>
<keyword evidence="1" id="KW-0472">Membrane</keyword>
<accession>A0ABU7CTN2</accession>
<comment type="caution">
    <text evidence="2">The sequence shown here is derived from an EMBL/GenBank/DDBJ whole genome shotgun (WGS) entry which is preliminary data.</text>
</comment>
<keyword evidence="1" id="KW-0812">Transmembrane</keyword>
<keyword evidence="1" id="KW-1133">Transmembrane helix</keyword>
<keyword evidence="3" id="KW-1185">Reference proteome</keyword>
<evidence type="ECO:0000256" key="1">
    <source>
        <dbReference type="SAM" id="Phobius"/>
    </source>
</evidence>
<dbReference type="Proteomes" id="UP001352852">
    <property type="component" value="Unassembled WGS sequence"/>
</dbReference>